<dbReference type="PANTHER" id="PTHR11088">
    <property type="entry name" value="TRNA DIMETHYLALLYLTRANSFERASE"/>
    <property type="match status" value="1"/>
</dbReference>
<dbReference type="EMBL" id="UINC01002190">
    <property type="protein sequence ID" value="SUZ93946.1"/>
    <property type="molecule type" value="Genomic_DNA"/>
</dbReference>
<keyword evidence="7" id="KW-0067">ATP-binding</keyword>
<keyword evidence="5" id="KW-0819">tRNA processing</keyword>
<evidence type="ECO:0000256" key="2">
    <source>
        <dbReference type="ARBA" id="ARBA00005842"/>
    </source>
</evidence>
<organism evidence="10">
    <name type="scientific">marine metagenome</name>
    <dbReference type="NCBI Taxonomy" id="408172"/>
    <lineage>
        <taxon>unclassified sequences</taxon>
        <taxon>metagenomes</taxon>
        <taxon>ecological metagenomes</taxon>
    </lineage>
</organism>
<dbReference type="GO" id="GO:0052381">
    <property type="term" value="F:tRNA dimethylallyltransferase activity"/>
    <property type="evidence" value="ECO:0007669"/>
    <property type="project" value="UniProtKB-EC"/>
</dbReference>
<dbReference type="InterPro" id="IPR039657">
    <property type="entry name" value="Dimethylallyltransferase"/>
</dbReference>
<dbReference type="FunFam" id="1.10.20.140:FF:000001">
    <property type="entry name" value="tRNA dimethylallyltransferase"/>
    <property type="match status" value="1"/>
</dbReference>
<keyword evidence="8" id="KW-0460">Magnesium</keyword>
<dbReference type="GO" id="GO:0006400">
    <property type="term" value="P:tRNA modification"/>
    <property type="evidence" value="ECO:0007669"/>
    <property type="project" value="TreeGrafter"/>
</dbReference>
<dbReference type="NCBIfam" id="TIGR00174">
    <property type="entry name" value="miaA"/>
    <property type="match status" value="1"/>
</dbReference>
<dbReference type="GO" id="GO:0005524">
    <property type="term" value="F:ATP binding"/>
    <property type="evidence" value="ECO:0007669"/>
    <property type="project" value="UniProtKB-KW"/>
</dbReference>
<dbReference type="EC" id="2.5.1.75" evidence="3"/>
<proteinExistence type="inferred from homology"/>
<protein>
    <recommendedName>
        <fullName evidence="3">tRNA dimethylallyltransferase</fullName>
        <ecNumber evidence="3">2.5.1.75</ecNumber>
    </recommendedName>
</protein>
<keyword evidence="4" id="KW-0808">Transferase</keyword>
<dbReference type="AlphaFoldDB" id="A0A381RPX2"/>
<evidence type="ECO:0000256" key="5">
    <source>
        <dbReference type="ARBA" id="ARBA00022694"/>
    </source>
</evidence>
<dbReference type="SUPFAM" id="SSF52540">
    <property type="entry name" value="P-loop containing nucleoside triphosphate hydrolases"/>
    <property type="match status" value="2"/>
</dbReference>
<dbReference type="Pfam" id="PF01715">
    <property type="entry name" value="IPPT"/>
    <property type="match status" value="1"/>
</dbReference>
<dbReference type="Gene3D" id="3.40.50.300">
    <property type="entry name" value="P-loop containing nucleotide triphosphate hydrolases"/>
    <property type="match status" value="1"/>
</dbReference>
<dbReference type="PANTHER" id="PTHR11088:SF60">
    <property type="entry name" value="TRNA DIMETHYLALLYLTRANSFERASE"/>
    <property type="match status" value="1"/>
</dbReference>
<name>A0A381RPX2_9ZZZZ</name>
<evidence type="ECO:0000256" key="3">
    <source>
        <dbReference type="ARBA" id="ARBA00012665"/>
    </source>
</evidence>
<evidence type="ECO:0000256" key="7">
    <source>
        <dbReference type="ARBA" id="ARBA00022840"/>
    </source>
</evidence>
<comment type="cofactor">
    <cofactor evidence="1">
        <name>Mg(2+)</name>
        <dbReference type="ChEBI" id="CHEBI:18420"/>
    </cofactor>
</comment>
<evidence type="ECO:0000256" key="4">
    <source>
        <dbReference type="ARBA" id="ARBA00022679"/>
    </source>
</evidence>
<dbReference type="HAMAP" id="MF_00185">
    <property type="entry name" value="IPP_trans"/>
    <property type="match status" value="1"/>
</dbReference>
<comment type="catalytic activity">
    <reaction evidence="9">
        <text>adenosine(37) in tRNA + dimethylallyl diphosphate = N(6)-dimethylallyladenosine(37) in tRNA + diphosphate</text>
        <dbReference type="Rhea" id="RHEA:26482"/>
        <dbReference type="Rhea" id="RHEA-COMP:10162"/>
        <dbReference type="Rhea" id="RHEA-COMP:10375"/>
        <dbReference type="ChEBI" id="CHEBI:33019"/>
        <dbReference type="ChEBI" id="CHEBI:57623"/>
        <dbReference type="ChEBI" id="CHEBI:74411"/>
        <dbReference type="ChEBI" id="CHEBI:74415"/>
        <dbReference type="EC" id="2.5.1.75"/>
    </reaction>
</comment>
<dbReference type="InterPro" id="IPR018022">
    <property type="entry name" value="IPT"/>
</dbReference>
<dbReference type="Gene3D" id="1.10.20.140">
    <property type="match status" value="1"/>
</dbReference>
<dbReference type="InterPro" id="IPR027417">
    <property type="entry name" value="P-loop_NTPase"/>
</dbReference>
<evidence type="ECO:0000256" key="9">
    <source>
        <dbReference type="ARBA" id="ARBA00049563"/>
    </source>
</evidence>
<comment type="similarity">
    <text evidence="2">Belongs to the IPP transferase family.</text>
</comment>
<evidence type="ECO:0000256" key="8">
    <source>
        <dbReference type="ARBA" id="ARBA00022842"/>
    </source>
</evidence>
<sequence>MPSIVMRISSNNSVVFLMGPTASGKTELAIEMFNHYKACLISVDSALIYRGMDIGTAKPSAEVLEKYPHELIDICEPEEGFSVNTFIALAKKHIDSALAENRLPILVGGTSFYFNALEHGLSELPESTSESREHFNKLLASEGSEKLHQKLQGIDPNSASRIHPNDSQRITRALEVHYLSGQTLSELQGHKSINKLSQSINKIILMPDRPELHKRIEKRFIRMMNEGFLEEVKTLRKNKNLNLDLPSMRCVGYRQAWQYLDGEFDKRTMIDKSIAATRQLCKRQCTWLRNENDALILKKSSVSKVVNFLQKRGV</sequence>
<evidence type="ECO:0000256" key="1">
    <source>
        <dbReference type="ARBA" id="ARBA00001946"/>
    </source>
</evidence>
<evidence type="ECO:0000313" key="10">
    <source>
        <dbReference type="EMBL" id="SUZ93946.1"/>
    </source>
</evidence>
<accession>A0A381RPX2</accession>
<keyword evidence="6" id="KW-0547">Nucleotide-binding</keyword>
<gene>
    <name evidence="10" type="ORF">METZ01_LOCUS46800</name>
</gene>
<evidence type="ECO:0000256" key="6">
    <source>
        <dbReference type="ARBA" id="ARBA00022741"/>
    </source>
</evidence>
<reference evidence="10" key="1">
    <citation type="submission" date="2018-05" db="EMBL/GenBank/DDBJ databases">
        <authorList>
            <person name="Lanie J.A."/>
            <person name="Ng W.-L."/>
            <person name="Kazmierczak K.M."/>
            <person name="Andrzejewski T.M."/>
            <person name="Davidsen T.M."/>
            <person name="Wayne K.J."/>
            <person name="Tettelin H."/>
            <person name="Glass J.I."/>
            <person name="Rusch D."/>
            <person name="Podicherti R."/>
            <person name="Tsui H.-C.T."/>
            <person name="Winkler M.E."/>
        </authorList>
    </citation>
    <scope>NUCLEOTIDE SEQUENCE</scope>
</reference>